<dbReference type="Pfam" id="PF01476">
    <property type="entry name" value="LysM"/>
    <property type="match status" value="1"/>
</dbReference>
<dbReference type="Pfam" id="PF01435">
    <property type="entry name" value="Peptidase_M48"/>
    <property type="match status" value="1"/>
</dbReference>
<dbReference type="Proteomes" id="UP000558192">
    <property type="component" value="Unassembled WGS sequence"/>
</dbReference>
<keyword evidence="7" id="KW-0732">Signal</keyword>
<dbReference type="GO" id="GO:0016020">
    <property type="term" value="C:membrane"/>
    <property type="evidence" value="ECO:0007669"/>
    <property type="project" value="TreeGrafter"/>
</dbReference>
<evidence type="ECO:0000256" key="6">
    <source>
        <dbReference type="ARBA" id="ARBA00023049"/>
    </source>
</evidence>
<dbReference type="InterPro" id="IPR051156">
    <property type="entry name" value="Mito/Outer_Membr_Metalloprot"/>
</dbReference>
<protein>
    <submittedName>
        <fullName evidence="9">Putative Zn-dependent protease</fullName>
    </submittedName>
</protein>
<comment type="caution">
    <text evidence="9">The sequence shown here is derived from an EMBL/GenBank/DDBJ whole genome shotgun (WGS) entry which is preliminary data.</text>
</comment>
<gene>
    <name evidence="9" type="ORF">GGQ97_001875</name>
</gene>
<evidence type="ECO:0000313" key="9">
    <source>
        <dbReference type="EMBL" id="NJC06082.1"/>
    </source>
</evidence>
<dbReference type="PROSITE" id="PS51782">
    <property type="entry name" value="LYSM"/>
    <property type="match status" value="1"/>
</dbReference>
<dbReference type="GO" id="GO:0051603">
    <property type="term" value="P:proteolysis involved in protein catabolic process"/>
    <property type="evidence" value="ECO:0007669"/>
    <property type="project" value="TreeGrafter"/>
</dbReference>
<dbReference type="CDD" id="cd00118">
    <property type="entry name" value="LysM"/>
    <property type="match status" value="1"/>
</dbReference>
<keyword evidence="6" id="KW-0482">Metalloprotease</keyword>
<evidence type="ECO:0000256" key="7">
    <source>
        <dbReference type="SAM" id="SignalP"/>
    </source>
</evidence>
<dbReference type="EMBL" id="JAATJC010000001">
    <property type="protein sequence ID" value="NJC06082.1"/>
    <property type="molecule type" value="Genomic_DNA"/>
</dbReference>
<dbReference type="Gene3D" id="3.30.2010.10">
    <property type="entry name" value="Metalloproteases ('zincins'), catalytic domain"/>
    <property type="match status" value="1"/>
</dbReference>
<keyword evidence="10" id="KW-1185">Reference proteome</keyword>
<evidence type="ECO:0000256" key="2">
    <source>
        <dbReference type="ARBA" id="ARBA00022670"/>
    </source>
</evidence>
<reference evidence="9 10" key="1">
    <citation type="submission" date="2020-03" db="EMBL/GenBank/DDBJ databases">
        <title>Genomic Encyclopedia of Type Strains, Phase IV (KMG-IV): sequencing the most valuable type-strain genomes for metagenomic binning, comparative biology and taxonomic classification.</title>
        <authorList>
            <person name="Goeker M."/>
        </authorList>
    </citation>
    <scope>NUCLEOTIDE SEQUENCE [LARGE SCALE GENOMIC DNA]</scope>
    <source>
        <strain evidence="9 10">DSM 16846</strain>
    </source>
</reference>
<keyword evidence="5" id="KW-0862">Zinc</keyword>
<dbReference type="InterPro" id="IPR001915">
    <property type="entry name" value="Peptidase_M48"/>
</dbReference>
<evidence type="ECO:0000259" key="8">
    <source>
        <dbReference type="PROSITE" id="PS51782"/>
    </source>
</evidence>
<keyword evidence="2 9" id="KW-0645">Protease</keyword>
<dbReference type="InterPro" id="IPR036779">
    <property type="entry name" value="LysM_dom_sf"/>
</dbReference>
<name>A0A7X6BHG6_9SPHN</name>
<dbReference type="CDD" id="cd07324">
    <property type="entry name" value="M48C_Oma1-like"/>
    <property type="match status" value="1"/>
</dbReference>
<keyword evidence="4" id="KW-0378">Hydrolase</keyword>
<feature type="chain" id="PRO_5030642077" evidence="7">
    <location>
        <begin position="22"/>
        <end position="487"/>
    </location>
</feature>
<accession>A0A7X6BHG6</accession>
<sequence length="487" mass="51824">MPKTLFLLSAAAVAAAPVALSAQTASRGLATRYVQEAQQQHPAVIQEFGGAETGARAAYVEGVGRRVASYSGVNAGAFRFTTLNSAVENAFAVPGGYIYITRQLMGLMNDEAELAFVLGHETGHVAANHAQARQSAAQRNAVSGILGAIIGSVIGGGIGSAIGQLAQQGSQLNTLRFSRSQEYDADRLGISYLARGGYDPAASASMLAALGRATALEARVQGKENRSTPEWATTHPNSDNRVAQASQLARQTGRAGTGLRNRDQFLAQLDGVFVDDDPAQGVIDGRTFVHPDLRLAFTVPTGYLMQNGTDAVSIQGSGGQAQFKTGRFSGNLQAYIQQRLQELTGGRTQIQLVDQNRTTVNGIPVEYVVGRAQTSNGVVDVSVFAYAFNQNTAYDFTMLTRGGQGVGPFTSMVNSLRRVTAQEASAIRPRVIDVYTVRNGDTVQSLAGRMAYRDFQAERFLSLNGLTANARLVPGQKVKLVVFGQRR</sequence>
<dbReference type="AlphaFoldDB" id="A0A7X6BHG6"/>
<feature type="signal peptide" evidence="7">
    <location>
        <begin position="1"/>
        <end position="21"/>
    </location>
</feature>
<dbReference type="PANTHER" id="PTHR22726">
    <property type="entry name" value="METALLOENDOPEPTIDASE OMA1"/>
    <property type="match status" value="1"/>
</dbReference>
<proteinExistence type="predicted"/>
<organism evidence="9 10">
    <name type="scientific">Sphingomonas kaistensis</name>
    <dbReference type="NCBI Taxonomy" id="298708"/>
    <lineage>
        <taxon>Bacteria</taxon>
        <taxon>Pseudomonadati</taxon>
        <taxon>Pseudomonadota</taxon>
        <taxon>Alphaproteobacteria</taxon>
        <taxon>Sphingomonadales</taxon>
        <taxon>Sphingomonadaceae</taxon>
        <taxon>Sphingomonas</taxon>
    </lineage>
</organism>
<dbReference type="PANTHER" id="PTHR22726:SF1">
    <property type="entry name" value="METALLOENDOPEPTIDASE OMA1, MITOCHONDRIAL"/>
    <property type="match status" value="1"/>
</dbReference>
<evidence type="ECO:0000256" key="5">
    <source>
        <dbReference type="ARBA" id="ARBA00022833"/>
    </source>
</evidence>
<dbReference type="GO" id="GO:0004222">
    <property type="term" value="F:metalloendopeptidase activity"/>
    <property type="evidence" value="ECO:0007669"/>
    <property type="project" value="InterPro"/>
</dbReference>
<keyword evidence="3" id="KW-0479">Metal-binding</keyword>
<dbReference type="RefSeq" id="WP_168069054.1">
    <property type="nucleotide sequence ID" value="NZ_JAATJC010000001.1"/>
</dbReference>
<comment type="cofactor">
    <cofactor evidence="1">
        <name>Zn(2+)</name>
        <dbReference type="ChEBI" id="CHEBI:29105"/>
    </cofactor>
</comment>
<feature type="domain" description="LysM" evidence="8">
    <location>
        <begin position="433"/>
        <end position="480"/>
    </location>
</feature>
<evidence type="ECO:0000256" key="1">
    <source>
        <dbReference type="ARBA" id="ARBA00001947"/>
    </source>
</evidence>
<evidence type="ECO:0000256" key="4">
    <source>
        <dbReference type="ARBA" id="ARBA00022801"/>
    </source>
</evidence>
<dbReference type="InterPro" id="IPR018392">
    <property type="entry name" value="LysM"/>
</dbReference>
<dbReference type="GO" id="GO:0046872">
    <property type="term" value="F:metal ion binding"/>
    <property type="evidence" value="ECO:0007669"/>
    <property type="project" value="UniProtKB-KW"/>
</dbReference>
<evidence type="ECO:0000256" key="3">
    <source>
        <dbReference type="ARBA" id="ARBA00022723"/>
    </source>
</evidence>
<dbReference type="Gene3D" id="3.10.350.10">
    <property type="entry name" value="LysM domain"/>
    <property type="match status" value="1"/>
</dbReference>
<evidence type="ECO:0000313" key="10">
    <source>
        <dbReference type="Proteomes" id="UP000558192"/>
    </source>
</evidence>